<evidence type="ECO:0000256" key="1">
    <source>
        <dbReference type="SAM" id="SignalP"/>
    </source>
</evidence>
<evidence type="ECO:0000313" key="3">
    <source>
        <dbReference type="Proteomes" id="UP000030140"/>
    </source>
</evidence>
<dbReference type="EMBL" id="JSAQ01000001">
    <property type="protein sequence ID" value="KGO08026.1"/>
    <property type="molecule type" value="Genomic_DNA"/>
</dbReference>
<dbReference type="InterPro" id="IPR008969">
    <property type="entry name" value="CarboxyPept-like_regulatory"/>
</dbReference>
<dbReference type="Gene3D" id="2.60.40.1120">
    <property type="entry name" value="Carboxypeptidase-like, regulatory domain"/>
    <property type="match status" value="1"/>
</dbReference>
<accession>A0A0A2H0B8</accession>
<protein>
    <recommendedName>
        <fullName evidence="4">TonB-dependent receptor</fullName>
    </recommendedName>
</protein>
<name>A0A0A2H0B8_9FLAO</name>
<dbReference type="PATRIC" id="fig|1300343.5.peg.858"/>
<proteinExistence type="predicted"/>
<dbReference type="Pfam" id="PF13715">
    <property type="entry name" value="CarbopepD_reg_2"/>
    <property type="match status" value="1"/>
</dbReference>
<comment type="caution">
    <text evidence="2">The sequence shown here is derived from an EMBL/GenBank/DDBJ whole genome shotgun (WGS) entry which is preliminary data.</text>
</comment>
<dbReference type="Proteomes" id="UP000030140">
    <property type="component" value="Unassembled WGS sequence"/>
</dbReference>
<keyword evidence="1" id="KW-0732">Signal</keyword>
<feature type="signal peptide" evidence="1">
    <location>
        <begin position="1"/>
        <end position="20"/>
    </location>
</feature>
<dbReference type="AlphaFoldDB" id="A0A0A2H0B8"/>
<feature type="chain" id="PRO_5001988059" description="TonB-dependent receptor" evidence="1">
    <location>
        <begin position="21"/>
        <end position="894"/>
    </location>
</feature>
<dbReference type="KEGG" id="ddo:I597_0847"/>
<evidence type="ECO:0008006" key="4">
    <source>
        <dbReference type="Google" id="ProtNLM"/>
    </source>
</evidence>
<dbReference type="SUPFAM" id="SSF56935">
    <property type="entry name" value="Porins"/>
    <property type="match status" value="1"/>
</dbReference>
<dbReference type="OrthoDB" id="603275at2"/>
<reference evidence="2 3" key="1">
    <citation type="submission" date="2014-10" db="EMBL/GenBank/DDBJ databases">
        <title>Draft genome sequence of the proteorhodopsin-containing marine bacterium Dokdonia donghaensis.</title>
        <authorList>
            <person name="Gomez-Consarnau L."/>
            <person name="Gonzalez J.M."/>
            <person name="Riedel T."/>
            <person name="Jaenicke S."/>
            <person name="Wagner-Doebler I."/>
            <person name="Fuhrman J.A."/>
        </authorList>
    </citation>
    <scope>NUCLEOTIDE SEQUENCE [LARGE SCALE GENOMIC DNA]</scope>
    <source>
        <strain evidence="2 3">DSW-1</strain>
    </source>
</reference>
<keyword evidence="3" id="KW-1185">Reference proteome</keyword>
<evidence type="ECO:0000313" key="2">
    <source>
        <dbReference type="EMBL" id="KGO08026.1"/>
    </source>
</evidence>
<dbReference type="SUPFAM" id="SSF49464">
    <property type="entry name" value="Carboxypeptidase regulatory domain-like"/>
    <property type="match status" value="1"/>
</dbReference>
<gene>
    <name evidence="2" type="ORF">NV36_09875</name>
</gene>
<sequence length="894" mass="102213">MSNWLLRLFFGFFCMCSCYSQVTISGVVTNELDNPLSLANVIVNELETDKIITYAIADQNGSYKVSFNILEEAQYTITFSSIGFKPFKQTITKNDDLSSVLNVQLIEDNEILEEVIVYAERPIEVSKDTITFKTKNFTDGTETVAEDLLRKIPGISVSDDGTIKVGNQEVEKVMIENDDFFEKGYKTLTKNLPAAPIEKVEVLKRYSNNKLLKGIEESDKIALNLTLSDEAKRQWFGNINLGYDIATQERYDARVNLLNFGKKNKYYFFTNLNNVGYDATGDISNLIRSSSYGEPGSIGDNQQNNQLIQLSDRVPYFKESRFKFNNAELLSLNAIFNPSERFKIKTIGFANWDELAYFRNSTDTFVANGTNFTNSENYSLKSDFITLFAKLDINYDLSKTASIQVLSKYSNTQAHKRSDLLFNNTPTLQNLDDTNNRFDQKIAYSKKFKNNKALLITGRYIKEEAPQGFTVNQNNFFSLFDQTEPQDDIEQQSSINYEYLGAEAHWLDRKENGHLFEIKTGNTLRTDHLKNTFSITTSNDIITPVGFQNELNYTVNDTYLWAKYFYKFSKKWSITATINNHLITNSHDNKTTDSNPNKETIFFINPSLATSLEINDKNKITLSSALTRRNSDVTEIYTDYALTGYRNFSRGTGAFNQLNAFSSSLSYELGNWSDRFFATAFVTYAKSFDFLTSNRTITQDFTLSENIILKDQEIISANVSLDNYLKFIKSNLKAKASYSSLNFQNVVNDSPARKITSNNYSYGLELRSGFSGIFNYHIGTTWRTNSITSTGFKNDFTNNESFLDLSFILNKKLNIQVQTERYFFGNLASDNTYYFADLTATYDIIKNKVSLSLSANNLFNTEVFKEFTINDIGSSTTEYRLLPRYALLKLSYRF</sequence>
<organism evidence="2 3">
    <name type="scientific">Dokdonia donghaensis DSW-1</name>
    <dbReference type="NCBI Taxonomy" id="1300343"/>
    <lineage>
        <taxon>Bacteria</taxon>
        <taxon>Pseudomonadati</taxon>
        <taxon>Bacteroidota</taxon>
        <taxon>Flavobacteriia</taxon>
        <taxon>Flavobacteriales</taxon>
        <taxon>Flavobacteriaceae</taxon>
        <taxon>Dokdonia</taxon>
    </lineage>
</organism>